<evidence type="ECO:0000313" key="7">
    <source>
        <dbReference type="EMBL" id="MCL1630427.1"/>
    </source>
</evidence>
<dbReference type="EMBL" id="JAMAST010000001">
    <property type="protein sequence ID" value="MCL1630427.1"/>
    <property type="molecule type" value="Genomic_DNA"/>
</dbReference>
<comment type="function">
    <text evidence="3 4">Participates actively in the response to hyperosmotic and heat shock by preventing the aggregation of stress-denatured proteins, in association with DnaK and GrpE. It is the nucleotide exchange factor for DnaK and may function as a thermosensor. Unfolded proteins bind initially to DnaJ; upon interaction with the DnaJ-bound protein, DnaK hydrolyzes its bound ATP, resulting in the formation of a stable complex. GrpE releases ADP from DnaK; ATP binding to DnaK triggers the release of the substrate protein, thus completing the reaction cycle. Several rounds of ATP-dependent interactions between DnaJ, DnaK and GrpE are required for fully efficient folding.</text>
</comment>
<dbReference type="SUPFAM" id="SSF51064">
    <property type="entry name" value="Head domain of nucleotide exchange factor GrpE"/>
    <property type="match status" value="1"/>
</dbReference>
<keyword evidence="2 3" id="KW-0143">Chaperone</keyword>
<dbReference type="InterPro" id="IPR009012">
    <property type="entry name" value="GrpE_head"/>
</dbReference>
<feature type="compositionally biased region" description="Basic and acidic residues" evidence="6">
    <location>
        <begin position="1"/>
        <end position="13"/>
    </location>
</feature>
<organism evidence="7 8">
    <name type="scientific">Sporolactobacillus mangiferae</name>
    <dbReference type="NCBI Taxonomy" id="2940498"/>
    <lineage>
        <taxon>Bacteria</taxon>
        <taxon>Bacillati</taxon>
        <taxon>Bacillota</taxon>
        <taxon>Bacilli</taxon>
        <taxon>Bacillales</taxon>
        <taxon>Sporolactobacillaceae</taxon>
        <taxon>Sporolactobacillus</taxon>
    </lineage>
</organism>
<dbReference type="Gene3D" id="3.90.20.20">
    <property type="match status" value="1"/>
</dbReference>
<evidence type="ECO:0000313" key="8">
    <source>
        <dbReference type="Proteomes" id="UP001203004"/>
    </source>
</evidence>
<evidence type="ECO:0000256" key="5">
    <source>
        <dbReference type="RuleBase" id="RU004478"/>
    </source>
</evidence>
<dbReference type="Gene3D" id="2.30.22.10">
    <property type="entry name" value="Head domain of nucleotide exchange factor GrpE"/>
    <property type="match status" value="1"/>
</dbReference>
<dbReference type="HAMAP" id="MF_01151">
    <property type="entry name" value="GrpE"/>
    <property type="match status" value="1"/>
</dbReference>
<name>A0ABT0M6G1_9BACL</name>
<dbReference type="NCBIfam" id="NF010738">
    <property type="entry name" value="PRK14140.1"/>
    <property type="match status" value="1"/>
</dbReference>
<dbReference type="PROSITE" id="PS01071">
    <property type="entry name" value="GRPE"/>
    <property type="match status" value="1"/>
</dbReference>
<reference evidence="7 8" key="1">
    <citation type="submission" date="2022-05" db="EMBL/GenBank/DDBJ databases">
        <title>Sporolactobacillus sp nov CPB3-1, isolated from tree bark (Mangifera indica L.).</title>
        <authorList>
            <person name="Phuengjayaem S."/>
            <person name="Tanasupawat S."/>
        </authorList>
    </citation>
    <scope>NUCLEOTIDE SEQUENCE [LARGE SCALE GENOMIC DNA]</scope>
    <source>
        <strain evidence="7 8">CPB3-1</strain>
    </source>
</reference>
<dbReference type="Pfam" id="PF01025">
    <property type="entry name" value="GrpE"/>
    <property type="match status" value="1"/>
</dbReference>
<dbReference type="RefSeq" id="WP_249094798.1">
    <property type="nucleotide sequence ID" value="NZ_JAMAST010000001.1"/>
</dbReference>
<keyword evidence="3 4" id="KW-0346">Stress response</keyword>
<dbReference type="InterPro" id="IPR013805">
    <property type="entry name" value="GrpE_CC"/>
</dbReference>
<evidence type="ECO:0000256" key="4">
    <source>
        <dbReference type="RuleBase" id="RU000639"/>
    </source>
</evidence>
<evidence type="ECO:0000256" key="1">
    <source>
        <dbReference type="ARBA" id="ARBA00009054"/>
    </source>
</evidence>
<dbReference type="PANTHER" id="PTHR21237">
    <property type="entry name" value="GRPE PROTEIN"/>
    <property type="match status" value="1"/>
</dbReference>
<protein>
    <recommendedName>
        <fullName evidence="3 4">Protein GrpE</fullName>
    </recommendedName>
    <alternativeName>
        <fullName evidence="3">HSP-70 cofactor</fullName>
    </alternativeName>
</protein>
<gene>
    <name evidence="3 7" type="primary">grpE</name>
    <name evidence="7" type="ORF">M3N64_00475</name>
</gene>
<dbReference type="CDD" id="cd00446">
    <property type="entry name" value="GrpE"/>
    <property type="match status" value="1"/>
</dbReference>
<comment type="subcellular location">
    <subcellularLocation>
        <location evidence="3">Cytoplasm</location>
    </subcellularLocation>
</comment>
<dbReference type="PRINTS" id="PR00773">
    <property type="entry name" value="GRPEPROTEIN"/>
</dbReference>
<sequence length="214" mass="24193">MTEKVNQEKAETKEETEELKNAQTSADVDDTENDQSVSDTQEAAEEGQEKKETDSDALLKQIKEQAAQIEALKKETEETKNRWLRTQADFDNFRKRTAKEKADSRKFRAQELVSDMLEILDNFQRALAVETVSEDGKALKKGMEMVLSKLEAALKKEGVEEIPALHEPFDPNVHQAVMQEQSEEHESGIIIQVLQSGYTLNGRVIRPAMVKVSS</sequence>
<evidence type="ECO:0000256" key="2">
    <source>
        <dbReference type="ARBA" id="ARBA00023186"/>
    </source>
</evidence>
<proteinExistence type="inferred from homology"/>
<keyword evidence="8" id="KW-1185">Reference proteome</keyword>
<feature type="region of interest" description="Disordered" evidence="6">
    <location>
        <begin position="1"/>
        <end position="57"/>
    </location>
</feature>
<dbReference type="PANTHER" id="PTHR21237:SF23">
    <property type="entry name" value="GRPE PROTEIN HOMOLOG, MITOCHONDRIAL"/>
    <property type="match status" value="1"/>
</dbReference>
<comment type="caution">
    <text evidence="7">The sequence shown here is derived from an EMBL/GenBank/DDBJ whole genome shotgun (WGS) entry which is preliminary data.</text>
</comment>
<accession>A0ABT0M6G1</accession>
<dbReference type="Proteomes" id="UP001203004">
    <property type="component" value="Unassembled WGS sequence"/>
</dbReference>
<evidence type="ECO:0000256" key="3">
    <source>
        <dbReference type="HAMAP-Rule" id="MF_01151"/>
    </source>
</evidence>
<dbReference type="SUPFAM" id="SSF58014">
    <property type="entry name" value="Coiled-coil domain of nucleotide exchange factor GrpE"/>
    <property type="match status" value="1"/>
</dbReference>
<comment type="similarity">
    <text evidence="1 3 5">Belongs to the GrpE family.</text>
</comment>
<dbReference type="InterPro" id="IPR000740">
    <property type="entry name" value="GrpE"/>
</dbReference>
<comment type="subunit">
    <text evidence="3">Homodimer.</text>
</comment>
<keyword evidence="3" id="KW-0963">Cytoplasm</keyword>
<evidence type="ECO:0000256" key="6">
    <source>
        <dbReference type="SAM" id="MobiDB-lite"/>
    </source>
</evidence>